<evidence type="ECO:0000256" key="2">
    <source>
        <dbReference type="ARBA" id="ARBA00009142"/>
    </source>
</evidence>
<keyword evidence="10" id="KW-1185">Reference proteome</keyword>
<gene>
    <name evidence="9" type="ORF">SAMN04487959_103281</name>
</gene>
<reference evidence="9 10" key="1">
    <citation type="submission" date="2016-10" db="EMBL/GenBank/DDBJ databases">
        <authorList>
            <person name="de Groot N.N."/>
        </authorList>
    </citation>
    <scope>NUCLEOTIDE SEQUENCE [LARGE SCALE GENOMIC DNA]</scope>
    <source>
        <strain evidence="9 10">CGMCC 1.6848</strain>
    </source>
</reference>
<dbReference type="EMBL" id="FOPY01000003">
    <property type="protein sequence ID" value="SFH39747.1"/>
    <property type="molecule type" value="Genomic_DNA"/>
</dbReference>
<comment type="subcellular location">
    <subcellularLocation>
        <location evidence="1 8">Cell membrane</location>
        <topology evidence="1 8">Multi-pass membrane protein</topology>
    </subcellularLocation>
</comment>
<dbReference type="PANTHER" id="PTHR30269">
    <property type="entry name" value="TRANSMEMBRANE PROTEIN YFCA"/>
    <property type="match status" value="1"/>
</dbReference>
<dbReference type="RefSeq" id="WP_092844263.1">
    <property type="nucleotide sequence ID" value="NZ_FOPY01000003.1"/>
</dbReference>
<dbReference type="Pfam" id="PF01925">
    <property type="entry name" value="TauE"/>
    <property type="match status" value="1"/>
</dbReference>
<organism evidence="9 10">
    <name type="scientific">Modicisalibacter xianhensis</name>
    <dbReference type="NCBI Taxonomy" id="442341"/>
    <lineage>
        <taxon>Bacteria</taxon>
        <taxon>Pseudomonadati</taxon>
        <taxon>Pseudomonadota</taxon>
        <taxon>Gammaproteobacteria</taxon>
        <taxon>Oceanospirillales</taxon>
        <taxon>Halomonadaceae</taxon>
        <taxon>Modicisalibacter</taxon>
    </lineage>
</organism>
<feature type="transmembrane region" description="Helical" evidence="8">
    <location>
        <begin position="132"/>
        <end position="156"/>
    </location>
</feature>
<dbReference type="Proteomes" id="UP000199040">
    <property type="component" value="Unassembled WGS sequence"/>
</dbReference>
<dbReference type="GO" id="GO:0005886">
    <property type="term" value="C:plasma membrane"/>
    <property type="evidence" value="ECO:0007669"/>
    <property type="project" value="UniProtKB-SubCell"/>
</dbReference>
<evidence type="ECO:0000256" key="6">
    <source>
        <dbReference type="ARBA" id="ARBA00022989"/>
    </source>
</evidence>
<keyword evidence="3" id="KW-0813">Transport</keyword>
<evidence type="ECO:0000256" key="1">
    <source>
        <dbReference type="ARBA" id="ARBA00004651"/>
    </source>
</evidence>
<sequence length="240" mass="25254">MAEWLDVSLGVWFGCATSLFLGAFVQRATGFGLAVIGTPLILMLEPRLVPAVLVMFGLLVALMMVGAYRREIRVDAVGMALVGRVPGTLLGVWLLLVAPLVVLEKLIALIVLSSVAVSLCKISLPLNRLSLFIAGVVSGIFGTVSAIGGPPIALLMHRLPADSARANLSAFFIASATMTLLALLVAGKVQLWHLGLAATFLPAVVLGNVLASRIAHRLDRQTLQRSSLILSTIAALGLLF</sequence>
<dbReference type="PANTHER" id="PTHR30269:SF37">
    <property type="entry name" value="MEMBRANE TRANSPORTER PROTEIN"/>
    <property type="match status" value="1"/>
</dbReference>
<comment type="similarity">
    <text evidence="2 8">Belongs to the 4-toluene sulfonate uptake permease (TSUP) (TC 2.A.102) family.</text>
</comment>
<feature type="transmembrane region" description="Helical" evidence="8">
    <location>
        <begin position="7"/>
        <end position="28"/>
    </location>
</feature>
<evidence type="ECO:0000313" key="10">
    <source>
        <dbReference type="Proteomes" id="UP000199040"/>
    </source>
</evidence>
<name>A0A1I2ZPH8_9GAMM</name>
<proteinExistence type="inferred from homology"/>
<evidence type="ECO:0000313" key="9">
    <source>
        <dbReference type="EMBL" id="SFH39747.1"/>
    </source>
</evidence>
<evidence type="ECO:0000256" key="5">
    <source>
        <dbReference type="ARBA" id="ARBA00022692"/>
    </source>
</evidence>
<accession>A0A1I2ZPH8</accession>
<evidence type="ECO:0000256" key="8">
    <source>
        <dbReference type="RuleBase" id="RU363041"/>
    </source>
</evidence>
<evidence type="ECO:0000256" key="3">
    <source>
        <dbReference type="ARBA" id="ARBA00022448"/>
    </source>
</evidence>
<feature type="transmembrane region" description="Helical" evidence="8">
    <location>
        <begin position="168"/>
        <end position="186"/>
    </location>
</feature>
<keyword evidence="4 8" id="KW-1003">Cell membrane</keyword>
<evidence type="ECO:0000256" key="7">
    <source>
        <dbReference type="ARBA" id="ARBA00023136"/>
    </source>
</evidence>
<feature type="transmembrane region" description="Helical" evidence="8">
    <location>
        <begin position="89"/>
        <end position="112"/>
    </location>
</feature>
<keyword evidence="6 8" id="KW-1133">Transmembrane helix</keyword>
<dbReference type="InterPro" id="IPR002781">
    <property type="entry name" value="TM_pro_TauE-like"/>
</dbReference>
<protein>
    <recommendedName>
        <fullName evidence="8">Probable membrane transporter protein</fullName>
    </recommendedName>
</protein>
<dbReference type="STRING" id="442341.SAMN04487959_103281"/>
<evidence type="ECO:0000256" key="4">
    <source>
        <dbReference type="ARBA" id="ARBA00022475"/>
    </source>
</evidence>
<dbReference type="InterPro" id="IPR052017">
    <property type="entry name" value="TSUP"/>
</dbReference>
<keyword evidence="5 8" id="KW-0812">Transmembrane</keyword>
<dbReference type="AlphaFoldDB" id="A0A1I2ZPH8"/>
<keyword evidence="7 8" id="KW-0472">Membrane</keyword>
<feature type="transmembrane region" description="Helical" evidence="8">
    <location>
        <begin position="192"/>
        <end position="211"/>
    </location>
</feature>
<feature type="transmembrane region" description="Helical" evidence="8">
    <location>
        <begin position="48"/>
        <end position="68"/>
    </location>
</feature>